<dbReference type="RefSeq" id="WP_270884321.1">
    <property type="nucleotide sequence ID" value="NZ_JAQFVF010000067.1"/>
</dbReference>
<protein>
    <submittedName>
        <fullName evidence="1">Uncharacterized protein</fullName>
    </submittedName>
</protein>
<reference evidence="2" key="1">
    <citation type="journal article" date="2019" name="Int. J. Syst. Evol. Microbiol.">
        <title>The Global Catalogue of Microorganisms (GCM) 10K type strain sequencing project: providing services to taxonomists for standard genome sequencing and annotation.</title>
        <authorList>
            <consortium name="The Broad Institute Genomics Platform"/>
            <consortium name="The Broad Institute Genome Sequencing Center for Infectious Disease"/>
            <person name="Wu L."/>
            <person name="Ma J."/>
        </authorList>
    </citation>
    <scope>NUCLEOTIDE SEQUENCE [LARGE SCALE GENOMIC DNA]</scope>
    <source>
        <strain evidence="2">KACC 11904</strain>
    </source>
</reference>
<keyword evidence="2" id="KW-1185">Reference proteome</keyword>
<comment type="caution">
    <text evidence="1">The sequence shown here is derived from an EMBL/GenBank/DDBJ whole genome shotgun (WGS) entry which is preliminary data.</text>
</comment>
<name>A0ABW0KIT9_9BACL</name>
<gene>
    <name evidence="1" type="ORF">ACFPOG_30515</name>
</gene>
<proteinExistence type="predicted"/>
<organism evidence="1 2">
    <name type="scientific">Paenibacillus aestuarii</name>
    <dbReference type="NCBI Taxonomy" id="516965"/>
    <lineage>
        <taxon>Bacteria</taxon>
        <taxon>Bacillati</taxon>
        <taxon>Bacillota</taxon>
        <taxon>Bacilli</taxon>
        <taxon>Bacillales</taxon>
        <taxon>Paenibacillaceae</taxon>
        <taxon>Paenibacillus</taxon>
    </lineage>
</organism>
<dbReference type="Proteomes" id="UP001596044">
    <property type="component" value="Unassembled WGS sequence"/>
</dbReference>
<evidence type="ECO:0000313" key="1">
    <source>
        <dbReference type="EMBL" id="MFC5452542.1"/>
    </source>
</evidence>
<sequence length="87" mass="10231">MVNNVLKYMLKWSSYEWILEQGIGIQVDKYYFHPCASPFDFSNTIFVYAQIGGSHEENIYIEFTIGMNAVFIFTEGLRELLNNEDIY</sequence>
<accession>A0ABW0KIT9</accession>
<dbReference type="EMBL" id="JBHSMJ010000055">
    <property type="protein sequence ID" value="MFC5452542.1"/>
    <property type="molecule type" value="Genomic_DNA"/>
</dbReference>
<evidence type="ECO:0000313" key="2">
    <source>
        <dbReference type="Proteomes" id="UP001596044"/>
    </source>
</evidence>